<keyword evidence="7" id="KW-0770">Synapse</keyword>
<feature type="domain" description="Ionotropic glutamate receptor C-terminal" evidence="21">
    <location>
        <begin position="474"/>
        <end position="919"/>
    </location>
</feature>
<evidence type="ECO:0000256" key="10">
    <source>
        <dbReference type="ARBA" id="ARBA00023170"/>
    </source>
</evidence>
<dbReference type="Proteomes" id="UP000050794">
    <property type="component" value="Unassembled WGS sequence"/>
</dbReference>
<feature type="transmembrane region" description="Helical" evidence="20">
    <location>
        <begin position="647"/>
        <end position="665"/>
    </location>
</feature>
<dbReference type="SUPFAM" id="SSF53850">
    <property type="entry name" value="Periplasmic binding protein-like II"/>
    <property type="match status" value="1"/>
</dbReference>
<feature type="site" description="Interaction with the cone snail toxin Con-ikot-ikot" evidence="18">
    <location>
        <position position="740"/>
    </location>
</feature>
<dbReference type="GO" id="GO:0004970">
    <property type="term" value="F:glutamate-gated receptor activity"/>
    <property type="evidence" value="ECO:0007669"/>
    <property type="project" value="UniProtKB-ARBA"/>
</dbReference>
<dbReference type="Pfam" id="PF01094">
    <property type="entry name" value="ANF_receptor"/>
    <property type="match status" value="1"/>
</dbReference>
<evidence type="ECO:0000256" key="11">
    <source>
        <dbReference type="ARBA" id="ARBA00023180"/>
    </source>
</evidence>
<feature type="binding site" evidence="17">
    <location>
        <position position="831"/>
    </location>
    <ligand>
        <name>L-glutamate</name>
        <dbReference type="ChEBI" id="CHEBI:29985"/>
    </ligand>
</feature>
<sequence>MHACFRGSYTFPEDVDQGVVASLHYSERLHNNNRRNPFKLELKNHQLKTAESDTWSVMNTVCDELREGMMVIMCGDGARAHEAYLGIAENLEVPLINWDLAPVIPADGSFNKYEHSLGLFWFVVSQLKGIDILGWCMPQCSHTECLWNFSFEISIRPSTAEIIADLILHKQWTQIVYMHDGKNSAITMQWIYHHLHKKSNMSVNTEMVRIPRDAKEFPEFLRRFHANRMMNDSSKRVIVDASTSFRQQQMLAAIRSAQFSQMQYHYVVANFDFLPHDVELFENGNINISGFQIINREIKEYWNLKKFLANETSRRQINRMQMEARAAFVHDAVIVAKAGLESTLRRNDSLFRQSFRHGELYNRGYPGIYCHPNLDFNNPHRPFTTFEHGQAIARALRGLKLGTDDGALTGRIEFDRFGLRKNFDVTVIDLVSNTKSAFNRKEMMIWKQGVGFFPNRTIAQHTRKHLEDSEDHKIVKVVTVITEPFVMIKRGCESSNRTECQGNERFEGFCIDLLKLLSDRIEDFHYEIILSNKYGAKQPDGSWDGLIGALLSGDADVCVASLTINQDRERVVDFSKPYMTTGISIMIKKPDKQEFSVFSFMQPLSTEIWMYIIFAYVGVSVVIFLVSRFSPYEWRVEEMPNGSGFTISNDFSVYNCLWFTLAAFMQQGTDILPRSISGRIASSAWWFFTMIIVSSYTANLAAFLTLEKMQAPIESVEDLAKQTKIKYGIQQGGSTAQFFKVSNPSLQTQQLYRKNFFKFTRPSKFINECGATWNHSGCWRHLVSRNDKTLSCLDFLTPVTHFYVPTVFTSSYAEGIERVRNHKGRYAFLLEATANEYANTRKPCDTMKVGMQLIAFVPTSIPLVTVLQHLLDLHTSEAMLRFCYHMRKSEMLRDHINLAILALQERGELKKLENKWWYDRGQCDQGITVDGHNASLNLSKVAGIFYILMGGMIASMIAALGEFLYRSRIEARKGNMGSLVGCLAKSLRASLFAQLRLSLQGGAIAEEGTPAYDILKQQKASSLLPASKGVDKISRNHDDCTTTGIIPRRYNTAV</sequence>
<dbReference type="Pfam" id="PF00060">
    <property type="entry name" value="Lig_chan"/>
    <property type="match status" value="1"/>
</dbReference>
<dbReference type="Gene3D" id="1.10.287.70">
    <property type="match status" value="1"/>
</dbReference>
<feature type="disulfide bond" evidence="19">
    <location>
        <begin position="844"/>
        <end position="923"/>
    </location>
</feature>
<evidence type="ECO:0000256" key="20">
    <source>
        <dbReference type="SAM" id="Phobius"/>
    </source>
</evidence>
<evidence type="ECO:0000256" key="2">
    <source>
        <dbReference type="ARBA" id="ARBA00022448"/>
    </source>
</evidence>
<dbReference type="Pfam" id="PF10613">
    <property type="entry name" value="Lig_chan-Glu_bd"/>
    <property type="match status" value="1"/>
</dbReference>
<evidence type="ECO:0000256" key="6">
    <source>
        <dbReference type="ARBA" id="ARBA00022989"/>
    </source>
</evidence>
<comment type="subcellular location">
    <subcellularLocation>
        <location evidence="15">Postsynaptic cell membrane</location>
        <topology evidence="15">Multi-pass membrane protein</topology>
    </subcellularLocation>
</comment>
<dbReference type="SMART" id="SM00918">
    <property type="entry name" value="Lig_chan-Glu_bd"/>
    <property type="match status" value="1"/>
</dbReference>
<evidence type="ECO:0000256" key="8">
    <source>
        <dbReference type="ARBA" id="ARBA00023065"/>
    </source>
</evidence>
<feature type="transmembrane region" description="Helical" evidence="20">
    <location>
        <begin position="944"/>
        <end position="965"/>
    </location>
</feature>
<evidence type="ECO:0000313" key="24">
    <source>
        <dbReference type="Proteomes" id="UP000050794"/>
    </source>
</evidence>
<feature type="transmembrane region" description="Helical" evidence="20">
    <location>
        <begin position="849"/>
        <end position="871"/>
    </location>
</feature>
<proteinExistence type="inferred from homology"/>
<keyword evidence="3" id="KW-1003">Cell membrane</keyword>
<evidence type="ECO:0000256" key="4">
    <source>
        <dbReference type="ARBA" id="ARBA00022692"/>
    </source>
</evidence>
<keyword evidence="8" id="KW-0406">Ion transport</keyword>
<dbReference type="CDD" id="cd06380">
    <property type="entry name" value="PBP1_iGluR_AMPA"/>
    <property type="match status" value="1"/>
</dbReference>
<evidence type="ECO:0000256" key="14">
    <source>
        <dbReference type="ARBA" id="ARBA00023303"/>
    </source>
</evidence>
<keyword evidence="12" id="KW-0628">Postsynaptic cell membrane</keyword>
<keyword evidence="10" id="KW-0675">Receptor</keyword>
<accession>A0A183UK51</accession>
<evidence type="ECO:0000313" key="25">
    <source>
        <dbReference type="WBParaSite" id="TCNE_0000887101-mRNA-1"/>
    </source>
</evidence>
<reference evidence="23 24" key="2">
    <citation type="submission" date="2018-11" db="EMBL/GenBank/DDBJ databases">
        <authorList>
            <consortium name="Pathogen Informatics"/>
        </authorList>
    </citation>
    <scope>NUCLEOTIDE SEQUENCE [LARGE SCALE GENOMIC DNA]</scope>
</reference>
<keyword evidence="19" id="KW-1015">Disulfide bond</keyword>
<feature type="binding site" evidence="17">
    <location>
        <position position="568"/>
    </location>
    <ligand>
        <name>L-glutamate</name>
        <dbReference type="ChEBI" id="CHEBI:29985"/>
    </ligand>
</feature>
<evidence type="ECO:0000256" key="7">
    <source>
        <dbReference type="ARBA" id="ARBA00023018"/>
    </source>
</evidence>
<feature type="binding site" evidence="17">
    <location>
        <position position="563"/>
    </location>
    <ligand>
        <name>L-glutamate</name>
        <dbReference type="ChEBI" id="CHEBI:29985"/>
    </ligand>
</feature>
<dbReference type="InterPro" id="IPR019594">
    <property type="entry name" value="Glu/Gly-bd"/>
</dbReference>
<feature type="site" description="Crucial to convey clamshell closure to channel opening" evidence="18">
    <location>
        <position position="713"/>
    </location>
</feature>
<evidence type="ECO:0000259" key="21">
    <source>
        <dbReference type="SMART" id="SM00079"/>
    </source>
</evidence>
<dbReference type="PRINTS" id="PR00177">
    <property type="entry name" value="NMDARECEPTOR"/>
</dbReference>
<feature type="binding site" evidence="17">
    <location>
        <position position="734"/>
    </location>
    <ligand>
        <name>L-glutamate</name>
        <dbReference type="ChEBI" id="CHEBI:29985"/>
    </ligand>
</feature>
<evidence type="ECO:0000256" key="5">
    <source>
        <dbReference type="ARBA" id="ARBA00022729"/>
    </source>
</evidence>
<evidence type="ECO:0000256" key="12">
    <source>
        <dbReference type="ARBA" id="ARBA00023257"/>
    </source>
</evidence>
<dbReference type="GO" id="GO:0008328">
    <property type="term" value="C:ionotropic glutamate receptor complex"/>
    <property type="evidence" value="ECO:0007669"/>
    <property type="project" value="UniProtKB-ARBA"/>
</dbReference>
<evidence type="ECO:0000256" key="3">
    <source>
        <dbReference type="ARBA" id="ARBA00022475"/>
    </source>
</evidence>
<name>A0A183UK51_TOXCA</name>
<evidence type="ECO:0000256" key="16">
    <source>
        <dbReference type="ARBA" id="ARBA00072754"/>
    </source>
</evidence>
<dbReference type="SUPFAM" id="SSF53822">
    <property type="entry name" value="Periplasmic binding protein-like I"/>
    <property type="match status" value="1"/>
</dbReference>
<reference evidence="25" key="1">
    <citation type="submission" date="2016-06" db="UniProtKB">
        <authorList>
            <consortium name="WormBaseParasite"/>
        </authorList>
    </citation>
    <scope>IDENTIFICATION</scope>
</reference>
<keyword evidence="14" id="KW-0407">Ion channel</keyword>
<dbReference type="Gene3D" id="3.40.190.10">
    <property type="entry name" value="Periplasmic binding protein-like II"/>
    <property type="match status" value="3"/>
</dbReference>
<evidence type="ECO:0000313" key="23">
    <source>
        <dbReference type="EMBL" id="VDM40192.1"/>
    </source>
</evidence>
<dbReference type="InterPro" id="IPR001508">
    <property type="entry name" value="Iono_Glu_rcpt_met"/>
</dbReference>
<dbReference type="Gene3D" id="3.40.50.2300">
    <property type="match status" value="2"/>
</dbReference>
<dbReference type="InterPro" id="IPR028082">
    <property type="entry name" value="Peripla_BP_I"/>
</dbReference>
<dbReference type="InterPro" id="IPR001320">
    <property type="entry name" value="Iontro_rcpt_C"/>
</dbReference>
<dbReference type="InterPro" id="IPR015683">
    <property type="entry name" value="Ionotropic_Glu_rcpt"/>
</dbReference>
<dbReference type="FunFam" id="1.10.287.70:FF:000064">
    <property type="entry name" value="Glutamate receptor ionotropic, kainate"/>
    <property type="match status" value="1"/>
</dbReference>
<evidence type="ECO:0000256" key="17">
    <source>
        <dbReference type="PIRSR" id="PIRSR601508-1"/>
    </source>
</evidence>
<dbReference type="GO" id="GO:0045211">
    <property type="term" value="C:postsynaptic membrane"/>
    <property type="evidence" value="ECO:0007669"/>
    <property type="project" value="UniProtKB-SubCell"/>
</dbReference>
<feature type="domain" description="Ionotropic glutamate receptor L-glutamate and glycine-binding" evidence="22">
    <location>
        <begin position="484"/>
        <end position="552"/>
    </location>
</feature>
<dbReference type="SMART" id="SM00079">
    <property type="entry name" value="PBPe"/>
    <property type="match status" value="1"/>
</dbReference>
<keyword evidence="5" id="KW-0732">Signal</keyword>
<evidence type="ECO:0000256" key="18">
    <source>
        <dbReference type="PIRSR" id="PIRSR601508-2"/>
    </source>
</evidence>
<keyword evidence="6 20" id="KW-1133">Transmembrane helix</keyword>
<feature type="transmembrane region" description="Helical" evidence="20">
    <location>
        <begin position="608"/>
        <end position="626"/>
    </location>
</feature>
<keyword evidence="9 20" id="KW-0472">Membrane</keyword>
<keyword evidence="2" id="KW-0813">Transport</keyword>
<dbReference type="PANTHER" id="PTHR18966">
    <property type="entry name" value="IONOTROPIC GLUTAMATE RECEPTOR"/>
    <property type="match status" value="1"/>
</dbReference>
<feature type="disulfide bond" evidence="19">
    <location>
        <begin position="62"/>
        <end position="370"/>
    </location>
</feature>
<keyword evidence="4 20" id="KW-0812">Transmembrane</keyword>
<evidence type="ECO:0000256" key="15">
    <source>
        <dbReference type="ARBA" id="ARBA00034104"/>
    </source>
</evidence>
<protein>
    <recommendedName>
        <fullName evidence="16">Glutamate receptor 1</fullName>
    </recommendedName>
</protein>
<feature type="binding site" evidence="17">
    <location>
        <position position="735"/>
    </location>
    <ligand>
        <name>L-glutamate</name>
        <dbReference type="ChEBI" id="CHEBI:29985"/>
    </ligand>
</feature>
<keyword evidence="24" id="KW-1185">Reference proteome</keyword>
<dbReference type="FunFam" id="3.40.190.10:FF:000189">
    <property type="entry name" value="Glutamate receptor 1"/>
    <property type="match status" value="1"/>
</dbReference>
<dbReference type="WBParaSite" id="TCNE_0000887101-mRNA-1">
    <property type="protein sequence ID" value="TCNE_0000887101-mRNA-1"/>
    <property type="gene ID" value="TCNE_0000887101"/>
</dbReference>
<dbReference type="AlphaFoldDB" id="A0A183UK51"/>
<dbReference type="EMBL" id="UYWY01020018">
    <property type="protein sequence ID" value="VDM40192.1"/>
    <property type="molecule type" value="Genomic_DNA"/>
</dbReference>
<dbReference type="InterPro" id="IPR001828">
    <property type="entry name" value="ANF_lig-bd_rcpt"/>
</dbReference>
<evidence type="ECO:0000256" key="9">
    <source>
        <dbReference type="ARBA" id="ARBA00023136"/>
    </source>
</evidence>
<comment type="similarity">
    <text evidence="1">Belongs to the glutamate-gated ion channel (TC 1.A.10.1) family.</text>
</comment>
<keyword evidence="11" id="KW-0325">Glycoprotein</keyword>
<evidence type="ECO:0000256" key="13">
    <source>
        <dbReference type="ARBA" id="ARBA00023286"/>
    </source>
</evidence>
<evidence type="ECO:0000256" key="19">
    <source>
        <dbReference type="PIRSR" id="PIRSR601508-3"/>
    </source>
</evidence>
<feature type="transmembrane region" description="Helical" evidence="20">
    <location>
        <begin position="685"/>
        <end position="706"/>
    </location>
</feature>
<evidence type="ECO:0000256" key="1">
    <source>
        <dbReference type="ARBA" id="ARBA00008685"/>
    </source>
</evidence>
<evidence type="ECO:0000259" key="22">
    <source>
        <dbReference type="SMART" id="SM00918"/>
    </source>
</evidence>
<gene>
    <name evidence="23" type="ORF">TCNE_LOCUS8871</name>
</gene>
<keyword evidence="13" id="KW-1071">Ligand-gated ion channel</keyword>
<organism evidence="24 25">
    <name type="scientific">Toxocara canis</name>
    <name type="common">Canine roundworm</name>
    <dbReference type="NCBI Taxonomy" id="6265"/>
    <lineage>
        <taxon>Eukaryota</taxon>
        <taxon>Metazoa</taxon>
        <taxon>Ecdysozoa</taxon>
        <taxon>Nematoda</taxon>
        <taxon>Chromadorea</taxon>
        <taxon>Rhabditida</taxon>
        <taxon>Spirurina</taxon>
        <taxon>Ascaridomorpha</taxon>
        <taxon>Ascaridoidea</taxon>
        <taxon>Toxocaridae</taxon>
        <taxon>Toxocara</taxon>
    </lineage>
</organism>